<evidence type="ECO:0000313" key="10">
    <source>
        <dbReference type="EMBL" id="CAB3264800.1"/>
    </source>
</evidence>
<accession>A0A6F9DP41</accession>
<dbReference type="GO" id="GO:0005938">
    <property type="term" value="C:cell cortex"/>
    <property type="evidence" value="ECO:0007669"/>
    <property type="project" value="TreeGrafter"/>
</dbReference>
<comment type="subcellular location">
    <subcellularLocation>
        <location evidence="1">Cytoplasm</location>
    </subcellularLocation>
</comment>
<organism evidence="10">
    <name type="scientific">Phallusia mammillata</name>
    <dbReference type="NCBI Taxonomy" id="59560"/>
    <lineage>
        <taxon>Eukaryota</taxon>
        <taxon>Metazoa</taxon>
        <taxon>Chordata</taxon>
        <taxon>Tunicata</taxon>
        <taxon>Ascidiacea</taxon>
        <taxon>Phlebobranchia</taxon>
        <taxon>Ascidiidae</taxon>
        <taxon>Phallusia</taxon>
    </lineage>
</organism>
<dbReference type="PRINTS" id="PR00392">
    <property type="entry name" value="PROFILIN"/>
</dbReference>
<dbReference type="GO" id="GO:0030154">
    <property type="term" value="P:cell differentiation"/>
    <property type="evidence" value="ECO:0007669"/>
    <property type="project" value="UniProtKB-KW"/>
</dbReference>
<dbReference type="GO" id="GO:0007283">
    <property type="term" value="P:spermatogenesis"/>
    <property type="evidence" value="ECO:0007669"/>
    <property type="project" value="UniProtKB-KW"/>
</dbReference>
<proteinExistence type="evidence at transcript level"/>
<sequence length="152" mass="17317">MATMWMEGDRYQIKGVPDRVKMNQLNNLLHDALISTEHVEKCAIIEKKDGEQKAASPGFNMSKDQILSVLDDFKRCSVIRKEGIFFEEKNYKCIRADKNSIYAKSLQPGEGGVILVRTNSLVIVATYTEKMFPSVCVEAMEKLGDYFREKGR</sequence>
<evidence type="ECO:0000256" key="3">
    <source>
        <dbReference type="ARBA" id="ARBA00022473"/>
    </source>
</evidence>
<dbReference type="EMBL" id="LR788938">
    <property type="protein sequence ID" value="CAB3264800.1"/>
    <property type="molecule type" value="mRNA"/>
</dbReference>
<dbReference type="GO" id="GO:0008289">
    <property type="term" value="F:lipid binding"/>
    <property type="evidence" value="ECO:0007669"/>
    <property type="project" value="UniProtKB-KW"/>
</dbReference>
<keyword evidence="7" id="KW-0446">Lipid-binding</keyword>
<dbReference type="Gene3D" id="3.30.450.30">
    <property type="entry name" value="Dynein light chain 2a, cytoplasmic"/>
    <property type="match status" value="1"/>
</dbReference>
<evidence type="ECO:0000256" key="2">
    <source>
        <dbReference type="ARBA" id="ARBA00010058"/>
    </source>
</evidence>
<evidence type="ECO:0000256" key="4">
    <source>
        <dbReference type="ARBA" id="ARBA00022490"/>
    </source>
</evidence>
<dbReference type="GO" id="GO:0003785">
    <property type="term" value="F:actin monomer binding"/>
    <property type="evidence" value="ECO:0007669"/>
    <property type="project" value="TreeGrafter"/>
</dbReference>
<keyword evidence="3" id="KW-0217">Developmental protein</keyword>
<reference evidence="10" key="1">
    <citation type="submission" date="2020-04" db="EMBL/GenBank/DDBJ databases">
        <authorList>
            <person name="Neveu A P."/>
        </authorList>
    </citation>
    <scope>NUCLEOTIDE SEQUENCE</scope>
    <source>
        <tissue evidence="10">Whole embryo</tissue>
    </source>
</reference>
<dbReference type="SMART" id="SM00392">
    <property type="entry name" value="PROF"/>
    <property type="match status" value="1"/>
</dbReference>
<dbReference type="Pfam" id="PF00235">
    <property type="entry name" value="Profilin"/>
    <property type="match status" value="1"/>
</dbReference>
<comment type="function">
    <text evidence="8">Involved in male fertility. Required for manchette development and acrosome biogenesis during spermiogenesis. Binds in vitro to phospholipids, including phosphatidylinositol 3-phosphate (PtdIns(3)P), phosphatidylinositol 4,5-bisphosphate (PtdIns(4,5)P2), phosphatidylinositol 4-phosphate (PtdIns(4)P) and phosphatidic acid (PA). Contrary to other profilin family members, does not bind to actin in vitro.</text>
</comment>
<dbReference type="SUPFAM" id="SSF55770">
    <property type="entry name" value="Profilin (actin-binding protein)"/>
    <property type="match status" value="1"/>
</dbReference>
<dbReference type="PANTHER" id="PTHR11604:SF2">
    <property type="entry name" value="PROFILIN-4"/>
    <property type="match status" value="1"/>
</dbReference>
<evidence type="ECO:0000256" key="6">
    <source>
        <dbReference type="ARBA" id="ARBA00022871"/>
    </source>
</evidence>
<evidence type="ECO:0000256" key="7">
    <source>
        <dbReference type="ARBA" id="ARBA00023121"/>
    </source>
</evidence>
<dbReference type="CDD" id="cd00148">
    <property type="entry name" value="PROF"/>
    <property type="match status" value="1"/>
</dbReference>
<comment type="similarity">
    <text evidence="2 9">Belongs to the profilin family.</text>
</comment>
<evidence type="ECO:0000256" key="5">
    <source>
        <dbReference type="ARBA" id="ARBA00022782"/>
    </source>
</evidence>
<dbReference type="InterPro" id="IPR048278">
    <property type="entry name" value="PFN"/>
</dbReference>
<protein>
    <recommendedName>
        <fullName evidence="9">Profilin</fullName>
    </recommendedName>
</protein>
<name>A0A6F9DP41_9ASCI</name>
<dbReference type="FunFam" id="3.30.450.30:FF:000007">
    <property type="entry name" value="Profilin"/>
    <property type="match status" value="1"/>
</dbReference>
<dbReference type="InterPro" id="IPR036140">
    <property type="entry name" value="PFN_sf"/>
</dbReference>
<keyword evidence="4" id="KW-0963">Cytoplasm</keyword>
<evidence type="ECO:0000256" key="8">
    <source>
        <dbReference type="ARBA" id="ARBA00059169"/>
    </source>
</evidence>
<evidence type="ECO:0000256" key="9">
    <source>
        <dbReference type="RuleBase" id="RU003909"/>
    </source>
</evidence>
<keyword evidence="6" id="KW-0744">Spermatogenesis</keyword>
<gene>
    <name evidence="10" type="primary">Pfn4</name>
</gene>
<dbReference type="PANTHER" id="PTHR11604">
    <property type="entry name" value="PROFILIN"/>
    <property type="match status" value="1"/>
</dbReference>
<evidence type="ECO:0000256" key="1">
    <source>
        <dbReference type="ARBA" id="ARBA00004496"/>
    </source>
</evidence>
<dbReference type="InterPro" id="IPR005455">
    <property type="entry name" value="PFN_euk"/>
</dbReference>
<keyword evidence="5" id="KW-0221">Differentiation</keyword>
<keyword evidence="9" id="KW-0009">Actin-binding</keyword>
<dbReference type="AlphaFoldDB" id="A0A6F9DP41"/>